<dbReference type="PROSITE" id="PS51257">
    <property type="entry name" value="PROKAR_LIPOPROTEIN"/>
    <property type="match status" value="1"/>
</dbReference>
<gene>
    <name evidence="1" type="ORF">GCM10022406_17620</name>
</gene>
<dbReference type="EMBL" id="BAABDH010000033">
    <property type="protein sequence ID" value="GAA3933396.1"/>
    <property type="molecule type" value="Genomic_DNA"/>
</dbReference>
<dbReference type="RefSeq" id="WP_345112675.1">
    <property type="nucleotide sequence ID" value="NZ_BAABDH010000033.1"/>
</dbReference>
<name>A0ABP7N1P8_9BACT</name>
<reference evidence="2" key="1">
    <citation type="journal article" date="2019" name="Int. J. Syst. Evol. Microbiol.">
        <title>The Global Catalogue of Microorganisms (GCM) 10K type strain sequencing project: providing services to taxonomists for standard genome sequencing and annotation.</title>
        <authorList>
            <consortium name="The Broad Institute Genomics Platform"/>
            <consortium name="The Broad Institute Genome Sequencing Center for Infectious Disease"/>
            <person name="Wu L."/>
            <person name="Ma J."/>
        </authorList>
    </citation>
    <scope>NUCLEOTIDE SEQUENCE [LARGE SCALE GENOMIC DNA]</scope>
    <source>
        <strain evidence="2">JCM 17214</strain>
    </source>
</reference>
<sequence length="258" mass="28952">MRKHSLPLLLALTGGTLLWTGCHRRHDPEPGPAPCATAQANPLRLRFLESFGTPTPDTAYTKQDITFEGPGAPYTRYEWQIGNDPRSFTQPKFSLYFPASFTGSFPVRLIAHRPPNLKCFPKDDGVDTLTQVLTLVSIHDRRAPVYGKFQGSNADAPRDTFTIRVFSGPNYDNPNNPAASPYDYLRNLSRGCQSPYFNIGLVWRGIRFSYGGSDFNCNTEAGAGYLSTRDSIRVDYSQFESAASLKRINRVFRGKRQR</sequence>
<keyword evidence="2" id="KW-1185">Reference proteome</keyword>
<organism evidence="1 2">
    <name type="scientific">Hymenobacter algoricola</name>
    <dbReference type="NCBI Taxonomy" id="486267"/>
    <lineage>
        <taxon>Bacteria</taxon>
        <taxon>Pseudomonadati</taxon>
        <taxon>Bacteroidota</taxon>
        <taxon>Cytophagia</taxon>
        <taxon>Cytophagales</taxon>
        <taxon>Hymenobacteraceae</taxon>
        <taxon>Hymenobacter</taxon>
    </lineage>
</organism>
<proteinExistence type="predicted"/>
<evidence type="ECO:0008006" key="3">
    <source>
        <dbReference type="Google" id="ProtNLM"/>
    </source>
</evidence>
<protein>
    <recommendedName>
        <fullName evidence="3">PKD domain-containing protein</fullName>
    </recommendedName>
</protein>
<accession>A0ABP7N1P8</accession>
<evidence type="ECO:0000313" key="1">
    <source>
        <dbReference type="EMBL" id="GAA3933396.1"/>
    </source>
</evidence>
<dbReference type="Proteomes" id="UP001499909">
    <property type="component" value="Unassembled WGS sequence"/>
</dbReference>
<evidence type="ECO:0000313" key="2">
    <source>
        <dbReference type="Proteomes" id="UP001499909"/>
    </source>
</evidence>
<comment type="caution">
    <text evidence="1">The sequence shown here is derived from an EMBL/GenBank/DDBJ whole genome shotgun (WGS) entry which is preliminary data.</text>
</comment>